<proteinExistence type="inferred from homology"/>
<evidence type="ECO:0000313" key="10">
    <source>
        <dbReference type="EMBL" id="KKN68297.1"/>
    </source>
</evidence>
<name>A0A0F9T0M3_9ZZZZ</name>
<evidence type="ECO:0008006" key="11">
    <source>
        <dbReference type="Google" id="ProtNLM"/>
    </source>
</evidence>
<dbReference type="InterPro" id="IPR022764">
    <property type="entry name" value="Peptidase_S54_rhomboid_dom"/>
</dbReference>
<reference evidence="10" key="1">
    <citation type="journal article" date="2015" name="Nature">
        <title>Complex archaea that bridge the gap between prokaryotes and eukaryotes.</title>
        <authorList>
            <person name="Spang A."/>
            <person name="Saw J.H."/>
            <person name="Jorgensen S.L."/>
            <person name="Zaremba-Niedzwiedzka K."/>
            <person name="Martijn J."/>
            <person name="Lind A.E."/>
            <person name="van Eijk R."/>
            <person name="Schleper C."/>
            <person name="Guy L."/>
            <person name="Ettema T.J."/>
        </authorList>
    </citation>
    <scope>NUCLEOTIDE SEQUENCE</scope>
</reference>
<dbReference type="Pfam" id="PF13453">
    <property type="entry name" value="Zn_ribbon_TFIIB"/>
    <property type="match status" value="2"/>
</dbReference>
<comment type="caution">
    <text evidence="10">The sequence shown here is derived from an EMBL/GenBank/DDBJ whole genome shotgun (WGS) entry which is preliminary data.</text>
</comment>
<keyword evidence="5 7" id="KW-1133">Transmembrane helix</keyword>
<feature type="transmembrane region" description="Helical" evidence="7">
    <location>
        <begin position="298"/>
        <end position="315"/>
    </location>
</feature>
<comment type="subcellular location">
    <subcellularLocation>
        <location evidence="1">Membrane</location>
        <topology evidence="1">Multi-pass membrane protein</topology>
    </subcellularLocation>
</comment>
<keyword evidence="3 7" id="KW-0812">Transmembrane</keyword>
<keyword evidence="4" id="KW-0378">Hydrolase</keyword>
<dbReference type="AlphaFoldDB" id="A0A0F9T0M3"/>
<evidence type="ECO:0000256" key="7">
    <source>
        <dbReference type="SAM" id="Phobius"/>
    </source>
</evidence>
<comment type="similarity">
    <text evidence="2">Belongs to the peptidase S54 family.</text>
</comment>
<dbReference type="InterPro" id="IPR050925">
    <property type="entry name" value="Rhomboid_protease_S54"/>
</dbReference>
<dbReference type="InterPro" id="IPR035952">
    <property type="entry name" value="Rhomboid-like_sf"/>
</dbReference>
<keyword evidence="6 7" id="KW-0472">Membrane</keyword>
<accession>A0A0F9T0M3</accession>
<dbReference type="GO" id="GO:0004252">
    <property type="term" value="F:serine-type endopeptidase activity"/>
    <property type="evidence" value="ECO:0007669"/>
    <property type="project" value="InterPro"/>
</dbReference>
<feature type="transmembrane region" description="Helical" evidence="7">
    <location>
        <begin position="196"/>
        <end position="223"/>
    </location>
</feature>
<dbReference type="Pfam" id="PF01694">
    <property type="entry name" value="Rhomboid"/>
    <property type="match status" value="1"/>
</dbReference>
<feature type="transmembrane region" description="Helical" evidence="7">
    <location>
        <begin position="153"/>
        <end position="171"/>
    </location>
</feature>
<dbReference type="EMBL" id="LAZR01000453">
    <property type="protein sequence ID" value="KKN68297.1"/>
    <property type="molecule type" value="Genomic_DNA"/>
</dbReference>
<feature type="transmembrane region" description="Helical" evidence="7">
    <location>
        <begin position="235"/>
        <end position="253"/>
    </location>
</feature>
<gene>
    <name evidence="10" type="ORF">LCGC14_0453100</name>
</gene>
<evidence type="ECO:0000259" key="9">
    <source>
        <dbReference type="Pfam" id="PF13453"/>
    </source>
</evidence>
<evidence type="ECO:0000256" key="6">
    <source>
        <dbReference type="ARBA" id="ARBA00023136"/>
    </source>
</evidence>
<evidence type="ECO:0000256" key="4">
    <source>
        <dbReference type="ARBA" id="ARBA00022801"/>
    </source>
</evidence>
<dbReference type="Gene3D" id="1.20.1540.10">
    <property type="entry name" value="Rhomboid-like"/>
    <property type="match status" value="1"/>
</dbReference>
<sequence length="361" mass="40939">MLTKNCPHCKDHPLEATNYQGEEIDICRECGGLWFEKNEVNRMISEINDGPEGDKFETHFGEPLGISELDCPDCKKSLERFHLLEAFHTEIDVCRHCDGTWIDKDELESVEKSPEIKASLGELNQKVSWKTYLFQFLTQMPVEYNIKPQKTPWVTRGLIILNTLIFALYFLNPSSFSYVIDNFAMTPADLSKGNELWTVLTCVFLHGSIMHLVGNMYFLYIVGDNLEDVLGHKRFLLWYLACGLLASFASYIVSPMSNIPGVGASGAIAGLFGMYLMWFRHASLTFMFVIYQKKLSAVWFFAIWLGFNIFGAVTGPDGIDYGAHIGGFIAGLIIGYILKSKILEQNPIIRLLNQKEAQLKR</sequence>
<protein>
    <recommendedName>
        <fullName evidence="11">Peptidase S54 rhomboid domain-containing protein</fullName>
    </recommendedName>
</protein>
<evidence type="ECO:0000256" key="1">
    <source>
        <dbReference type="ARBA" id="ARBA00004141"/>
    </source>
</evidence>
<dbReference type="GO" id="GO:0016020">
    <property type="term" value="C:membrane"/>
    <property type="evidence" value="ECO:0007669"/>
    <property type="project" value="UniProtKB-SubCell"/>
</dbReference>
<evidence type="ECO:0000259" key="8">
    <source>
        <dbReference type="Pfam" id="PF01694"/>
    </source>
</evidence>
<dbReference type="InterPro" id="IPR027392">
    <property type="entry name" value="TF_Znf"/>
</dbReference>
<dbReference type="SUPFAM" id="SSF144091">
    <property type="entry name" value="Rhomboid-like"/>
    <property type="match status" value="1"/>
</dbReference>
<feature type="transmembrane region" description="Helical" evidence="7">
    <location>
        <begin position="321"/>
        <end position="338"/>
    </location>
</feature>
<feature type="domain" description="Transcription factor zinc-finger" evidence="9">
    <location>
        <begin position="5"/>
        <end position="44"/>
    </location>
</feature>
<organism evidence="10">
    <name type="scientific">marine sediment metagenome</name>
    <dbReference type="NCBI Taxonomy" id="412755"/>
    <lineage>
        <taxon>unclassified sequences</taxon>
        <taxon>metagenomes</taxon>
        <taxon>ecological metagenomes</taxon>
    </lineage>
</organism>
<evidence type="ECO:0000256" key="5">
    <source>
        <dbReference type="ARBA" id="ARBA00022989"/>
    </source>
</evidence>
<feature type="domain" description="Transcription factor zinc-finger" evidence="9">
    <location>
        <begin position="70"/>
        <end position="110"/>
    </location>
</feature>
<dbReference type="PANTHER" id="PTHR43731:SF14">
    <property type="entry name" value="PRESENILIN-ASSOCIATED RHOMBOID-LIKE PROTEIN, MITOCHONDRIAL"/>
    <property type="match status" value="1"/>
</dbReference>
<dbReference type="PANTHER" id="PTHR43731">
    <property type="entry name" value="RHOMBOID PROTEASE"/>
    <property type="match status" value="1"/>
</dbReference>
<feature type="domain" description="Peptidase S54 rhomboid" evidence="8">
    <location>
        <begin position="194"/>
        <end position="339"/>
    </location>
</feature>
<evidence type="ECO:0000256" key="3">
    <source>
        <dbReference type="ARBA" id="ARBA00022692"/>
    </source>
</evidence>
<evidence type="ECO:0000256" key="2">
    <source>
        <dbReference type="ARBA" id="ARBA00009045"/>
    </source>
</evidence>